<dbReference type="EMBL" id="CAJNDS010002349">
    <property type="protein sequence ID" value="CAE7444718.1"/>
    <property type="molecule type" value="Genomic_DNA"/>
</dbReference>
<reference evidence="2" key="1">
    <citation type="submission" date="2021-02" db="EMBL/GenBank/DDBJ databases">
        <authorList>
            <person name="Dougan E. K."/>
            <person name="Rhodes N."/>
            <person name="Thang M."/>
            <person name="Chan C."/>
        </authorList>
    </citation>
    <scope>NUCLEOTIDE SEQUENCE</scope>
</reference>
<dbReference type="InterPro" id="IPR025533">
    <property type="entry name" value="DUF4419"/>
</dbReference>
<protein>
    <submittedName>
        <fullName evidence="2">Uncharacterized protein</fullName>
    </submittedName>
</protein>
<evidence type="ECO:0000256" key="1">
    <source>
        <dbReference type="SAM" id="MobiDB-lite"/>
    </source>
</evidence>
<proteinExistence type="predicted"/>
<dbReference type="PANTHER" id="PTHR31252">
    <property type="entry name" value="DUF4419 DOMAIN-CONTAINING PROTEIN"/>
    <property type="match status" value="1"/>
</dbReference>
<feature type="compositionally biased region" description="Basic and acidic residues" evidence="1">
    <location>
        <begin position="94"/>
        <end position="127"/>
    </location>
</feature>
<accession>A0A812RJ99</accession>
<gene>
    <name evidence="2" type="ORF">SNAT2548_LOCUS24207</name>
</gene>
<dbReference type="Pfam" id="PF14388">
    <property type="entry name" value="DUF4419"/>
    <property type="match status" value="1"/>
</dbReference>
<comment type="caution">
    <text evidence="2">The sequence shown here is derived from an EMBL/GenBank/DDBJ whole genome shotgun (WGS) entry which is preliminary data.</text>
</comment>
<feature type="region of interest" description="Disordered" evidence="1">
    <location>
        <begin position="65"/>
        <end position="132"/>
    </location>
</feature>
<organism evidence="2 3">
    <name type="scientific">Symbiodinium natans</name>
    <dbReference type="NCBI Taxonomy" id="878477"/>
    <lineage>
        <taxon>Eukaryota</taxon>
        <taxon>Sar</taxon>
        <taxon>Alveolata</taxon>
        <taxon>Dinophyceae</taxon>
        <taxon>Suessiales</taxon>
        <taxon>Symbiodiniaceae</taxon>
        <taxon>Symbiodinium</taxon>
    </lineage>
</organism>
<sequence length="505" mass="55380">MLTLLTTLCHGAGQKPKDHSSAEVVVPVPMSDPVPATGLHAIETSPEQGVAVRFTVRTDVTVGRRLPEKAQDSGDTGDCGDSGFGAPSGSLRSEWMKVLRKEEDGNDGKARLDKRPHKSRELREGGKEGSSGLPTCGIEACGPVHFFSYGPEGVAAPHRLNVVQSDFTQHNMLAAAVRMAFYEHYPLRLSPDVIWLTIVQGLAAHVRQDPETHRKSFEIQFEGKQQLAVLRPDFVKGSARNDWTTVFPEFTEQIGSFIGEKFLATMRSDFSTTDSVTKICSEIAIMDSVQSYFEYVMCCGCGIPWIELAGTEEDWLSVRGKAEVLLKRFAGLEAWLDELLPLLDQFCSATKGQPDLVFWNSVCNMYGASGSWNGFATGWLQILFPYLEGGRPNRSIGAWRTNYEQGLAAKGHGLDDMGKLNANTDEAKSWRGGFRGPSPTAGCAVKWTHFPTSLSQAPVLYKDFQTKKNFRMSFNSGIVAVVQHPTLALEPVCSWAVLDHGQVAA</sequence>
<dbReference type="OrthoDB" id="303313at2759"/>
<dbReference type="Proteomes" id="UP000604046">
    <property type="component" value="Unassembled WGS sequence"/>
</dbReference>
<dbReference type="PANTHER" id="PTHR31252:SF11">
    <property type="entry name" value="DUF4419 DOMAIN-CONTAINING PROTEIN"/>
    <property type="match status" value="1"/>
</dbReference>
<evidence type="ECO:0000313" key="2">
    <source>
        <dbReference type="EMBL" id="CAE7444718.1"/>
    </source>
</evidence>
<name>A0A812RJ99_9DINO</name>
<dbReference type="AlphaFoldDB" id="A0A812RJ99"/>
<evidence type="ECO:0000313" key="3">
    <source>
        <dbReference type="Proteomes" id="UP000604046"/>
    </source>
</evidence>
<feature type="compositionally biased region" description="Low complexity" evidence="1">
    <location>
        <begin position="73"/>
        <end position="85"/>
    </location>
</feature>
<keyword evidence="3" id="KW-1185">Reference proteome</keyword>